<keyword evidence="3" id="KW-0677">Repeat</keyword>
<accession>A0A975F0P5</accession>
<dbReference type="Gene3D" id="2.40.160.60">
    <property type="entry name" value="Outer membrane protein transport protein (OMPP1/FadL/TodX)"/>
    <property type="match status" value="1"/>
</dbReference>
<dbReference type="Gene3D" id="1.25.40.10">
    <property type="entry name" value="Tetratricopeptide repeat domain"/>
    <property type="match status" value="1"/>
</dbReference>
<comment type="similarity">
    <text evidence="1">Belongs to the UPF0164 family.</text>
</comment>
<evidence type="ECO:0000256" key="4">
    <source>
        <dbReference type="ARBA" id="ARBA00022803"/>
    </source>
</evidence>
<evidence type="ECO:0000313" key="7">
    <source>
        <dbReference type="EMBL" id="QTQ11934.1"/>
    </source>
</evidence>
<evidence type="ECO:0000313" key="8">
    <source>
        <dbReference type="Proteomes" id="UP000671995"/>
    </source>
</evidence>
<keyword evidence="2 6" id="KW-0732">Signal</keyword>
<name>A0A975F0P5_9SPIR</name>
<dbReference type="PROSITE" id="PS50005">
    <property type="entry name" value="TPR"/>
    <property type="match status" value="1"/>
</dbReference>
<dbReference type="InterPro" id="IPR005362">
    <property type="entry name" value="UPF0164"/>
</dbReference>
<reference evidence="7" key="2">
    <citation type="journal article" date="2021" name="Microbiol. Resour. Announc.">
        <title>Complete Genome Sequences of Three Human Oral Treponema parvum Isolates.</title>
        <authorList>
            <person name="Zeng H."/>
            <person name="Watt R.M."/>
        </authorList>
    </citation>
    <scope>NUCLEOTIDE SEQUENCE</scope>
    <source>
        <strain evidence="7">ATCC 700773</strain>
    </source>
</reference>
<evidence type="ECO:0000256" key="1">
    <source>
        <dbReference type="ARBA" id="ARBA00005846"/>
    </source>
</evidence>
<feature type="signal peptide" evidence="6">
    <location>
        <begin position="1"/>
        <end position="23"/>
    </location>
</feature>
<dbReference type="Proteomes" id="UP000671995">
    <property type="component" value="Chromosome"/>
</dbReference>
<dbReference type="Pfam" id="PF07719">
    <property type="entry name" value="TPR_2"/>
    <property type="match status" value="1"/>
</dbReference>
<evidence type="ECO:0000256" key="6">
    <source>
        <dbReference type="SAM" id="SignalP"/>
    </source>
</evidence>
<dbReference type="AlphaFoldDB" id="A0A975F0P5"/>
<evidence type="ECO:0000256" key="5">
    <source>
        <dbReference type="PROSITE-ProRule" id="PRU00339"/>
    </source>
</evidence>
<dbReference type="RefSeq" id="WP_210116648.1">
    <property type="nucleotide sequence ID" value="NZ_CP054257.1"/>
</dbReference>
<evidence type="ECO:0000256" key="3">
    <source>
        <dbReference type="ARBA" id="ARBA00022737"/>
    </source>
</evidence>
<protein>
    <submittedName>
        <fullName evidence="7">UPF0164 family protein</fullName>
    </submittedName>
</protein>
<dbReference type="InterPro" id="IPR011990">
    <property type="entry name" value="TPR-like_helical_dom_sf"/>
</dbReference>
<dbReference type="SUPFAM" id="SSF48452">
    <property type="entry name" value="TPR-like"/>
    <property type="match status" value="1"/>
</dbReference>
<feature type="repeat" description="TPR" evidence="5">
    <location>
        <begin position="373"/>
        <end position="406"/>
    </location>
</feature>
<sequence length="433" mass="47187">MNKISIKSILLHLIILCTIPVYALDLSNANTSLSDIFFNYIDKNEGTTSFRSLNIPSGGRAESLGTAYTALANDIAFFDYNPAASCVLENTEISVAHNAWISDSAVETVAGTTRLGNLGLGAQIKCFYVPFTEYNIFGERVAGSYYSETTAAVNASYNFLAGYYFKGIAAGVNIKGAWRSIPDYTDNDTNKIIKGSGLAQSGAAFMADFGVLLRFNLAKFYSSREPNLRLGLSLMNLGTAFTGFGSRGKLTRDDPLPSKISAGISYQFIEPVIITADFRQPINLEDPLKSEKWSAGTGASIRFTNFFSFMTGFLIQGANPRISAGGEFKTGKVIMNVNYTFDLTTSLNPVNHISLSAKLDLGDRGRGKIRNEADALYAQGLIYYAQGNLQEAFEAWQKVLDLDKSFDPAREGLKAVQTSQSLSDYLINIQSLD</sequence>
<reference evidence="7" key="1">
    <citation type="submission" date="2020-05" db="EMBL/GenBank/DDBJ databases">
        <authorList>
            <person name="Zeng H."/>
            <person name="Chan Y.K."/>
            <person name="Watt R.M."/>
        </authorList>
    </citation>
    <scope>NUCLEOTIDE SEQUENCE</scope>
    <source>
        <strain evidence="7">ATCC 700773</strain>
    </source>
</reference>
<gene>
    <name evidence="7" type="ORF">HRI96_06840</name>
</gene>
<proteinExistence type="inferred from homology"/>
<dbReference type="InterPro" id="IPR013105">
    <property type="entry name" value="TPR_2"/>
</dbReference>
<keyword evidence="4 5" id="KW-0802">TPR repeat</keyword>
<organism evidence="7 8">
    <name type="scientific">Treponema parvum</name>
    <dbReference type="NCBI Taxonomy" id="138851"/>
    <lineage>
        <taxon>Bacteria</taxon>
        <taxon>Pseudomonadati</taxon>
        <taxon>Spirochaetota</taxon>
        <taxon>Spirochaetia</taxon>
        <taxon>Spirochaetales</taxon>
        <taxon>Treponemataceae</taxon>
        <taxon>Treponema</taxon>
    </lineage>
</organism>
<dbReference type="SMART" id="SM00028">
    <property type="entry name" value="TPR"/>
    <property type="match status" value="1"/>
</dbReference>
<feature type="chain" id="PRO_5037330981" evidence="6">
    <location>
        <begin position="24"/>
        <end position="433"/>
    </location>
</feature>
<evidence type="ECO:0000256" key="2">
    <source>
        <dbReference type="ARBA" id="ARBA00022729"/>
    </source>
</evidence>
<dbReference type="EMBL" id="CP054257">
    <property type="protein sequence ID" value="QTQ11934.1"/>
    <property type="molecule type" value="Genomic_DNA"/>
</dbReference>
<dbReference type="InterPro" id="IPR019734">
    <property type="entry name" value="TPR_rpt"/>
</dbReference>
<dbReference type="PROSITE" id="PS50293">
    <property type="entry name" value="TPR_REGION"/>
    <property type="match status" value="1"/>
</dbReference>
<dbReference type="Pfam" id="PF03687">
    <property type="entry name" value="UPF0164"/>
    <property type="match status" value="1"/>
</dbReference>